<dbReference type="GO" id="GO:0003712">
    <property type="term" value="F:transcription coregulator activity"/>
    <property type="evidence" value="ECO:0007669"/>
    <property type="project" value="TreeGrafter"/>
</dbReference>
<keyword evidence="3" id="KW-0539">Nucleus</keyword>
<reference evidence="5" key="2">
    <citation type="submission" date="2021-03" db="UniProtKB">
        <authorList>
            <consortium name="EnsemblPlants"/>
        </authorList>
    </citation>
    <scope>IDENTIFICATION</scope>
</reference>
<feature type="compositionally biased region" description="Basic and acidic residues" evidence="4">
    <location>
        <begin position="1050"/>
        <end position="1061"/>
    </location>
</feature>
<keyword evidence="2" id="KW-0804">Transcription</keyword>
<accession>A0A803MH99</accession>
<feature type="compositionally biased region" description="Basic residues" evidence="4">
    <location>
        <begin position="215"/>
        <end position="228"/>
    </location>
</feature>
<sequence>MEEVTLEDESEDEDVDFNPFLKESLSEEASSSLSSEVDGLDTDVVNSHVENVVPVDTHGSFKGMTDVVHEGECGDVSKRDSELILNQENDKVPEKENGLNSGTDAVEDVVEADMGLISSRNKPVIELDDEDAICRRTRARYSLASFTLDELETFLQETDDEEDIQNVDEEEEYKKFLAAIEIEEALESDIDDCVVTPNKDERFERASRRPETRRKGQKKANAQNKKKVMQQENRPLRPLLPVMSAASVPCLGPRCVALETSVQSPQCDQGVLPNGFQPHQIGQLHCIIYEHVQLLVQVYSLCVLEPSRQHIASQIKGLLAELLHKRDLVLSWRNGPYSISCFYPSSTCSSVSVENKDSDVSPNDGQGCRWSPVVGDSVLSVLDVAPLKLVGRYIDDVSKAVREHQRRCVETTNTFLEKQPLFPLPIRSSPDVDHNVSKGDGPSSNTCEVSPSNKGPKKTLAATLVESTKKQPVALVPQQITKLALPFYSLFNPALFPHKPPSPAVANRVLFTDAEDVLLAMGIMEYNNDWKSIQQRFLPCKSEHQTGGEGVFVNDDESDEGEERERTAEGAQTLWTVVLSRQGNRMGEAVRKMKTSPLTEEEKARIQEGLKAFKLDWTSVWRTMVPYRDPNLLPRQWRTAIGTQKSYKFDSARRERHRVYESNRRRNKAAAMDYSQIGSEKENESGEDFVDNDNEAYVHEAFLADWRPTLSGVIPSKISSSSLKSGCLHGDVPVASSSAAQSGTDNHHNREIQINKGHAYKGLAASENSHLIHYKSLHPHGVSSSQPPPIPTSETFSESLSRSQRAGKPSVSNLVKLAPELPPVKLPSAVRIISQASLRNTQFGSSSEVCASTPAPANLVKHAQDNTMIPNPNFESLPSQKDGLLKNGSLTKERGTKLDPQMHPLLFRTIEEGHLPCYPVNNPMRIPTFSFFPPLQHQMNVTLLRNPCPAGPDASLEFSGSKESASASSSLDFHPLLQRAKEIRANSIDTGLTDSLLNTDLELSRDQYVEDIVYDAGATAAQMAAATRLTSPNADANDLDLDIHLSSASKRRENSSKRDEINSSFPSISGSRVVESVKERSAMHGDSSQLAELQPADPVGQRHMEISIPDNSSAVSNTVDGSYGSCINDNVSVHPPLEIVMEQEELSDSDEEMEDVEFEREEMEDSDGEVGSDAEEVISMHNKVIQEQSHTVLGTDDHAQLLRSLASGVSERIRSQRKRSPRLGLTGTGKDHTKDSWLSLNSHGSHCKPLSRTKRAESPSRGGPVLSSPNRYRKKAVLSSKDVSSSDKQSDISLQDPFSTPSRKSRKQALKNSSL</sequence>
<feature type="compositionally biased region" description="Basic and acidic residues" evidence="4">
    <location>
        <begin position="198"/>
        <end position="214"/>
    </location>
</feature>
<dbReference type="Proteomes" id="UP000596660">
    <property type="component" value="Unplaced"/>
</dbReference>
<evidence type="ECO:0000256" key="4">
    <source>
        <dbReference type="SAM" id="MobiDB-lite"/>
    </source>
</evidence>
<organism evidence="5 6">
    <name type="scientific">Chenopodium quinoa</name>
    <name type="common">Quinoa</name>
    <dbReference type="NCBI Taxonomy" id="63459"/>
    <lineage>
        <taxon>Eukaryota</taxon>
        <taxon>Viridiplantae</taxon>
        <taxon>Streptophyta</taxon>
        <taxon>Embryophyta</taxon>
        <taxon>Tracheophyta</taxon>
        <taxon>Spermatophyta</taxon>
        <taxon>Magnoliopsida</taxon>
        <taxon>eudicotyledons</taxon>
        <taxon>Gunneridae</taxon>
        <taxon>Pentapetalae</taxon>
        <taxon>Caryophyllales</taxon>
        <taxon>Chenopodiaceae</taxon>
        <taxon>Chenopodioideae</taxon>
        <taxon>Atripliceae</taxon>
        <taxon>Chenopodium</taxon>
    </lineage>
</organism>
<feature type="region of interest" description="Disordered" evidence="4">
    <location>
        <begin position="427"/>
        <end position="456"/>
    </location>
</feature>
<reference evidence="5" key="1">
    <citation type="journal article" date="2017" name="Nature">
        <title>The genome of Chenopodium quinoa.</title>
        <authorList>
            <person name="Jarvis D.E."/>
            <person name="Ho Y.S."/>
            <person name="Lightfoot D.J."/>
            <person name="Schmoeckel S.M."/>
            <person name="Li B."/>
            <person name="Borm T.J.A."/>
            <person name="Ohyanagi H."/>
            <person name="Mineta K."/>
            <person name="Michell C.T."/>
            <person name="Saber N."/>
            <person name="Kharbatia N.M."/>
            <person name="Rupper R.R."/>
            <person name="Sharp A.R."/>
            <person name="Dally N."/>
            <person name="Boughton B.A."/>
            <person name="Woo Y.H."/>
            <person name="Gao G."/>
            <person name="Schijlen E.G.W.M."/>
            <person name="Guo X."/>
            <person name="Momin A.A."/>
            <person name="Negrao S."/>
            <person name="Al-Babili S."/>
            <person name="Gehring C."/>
            <person name="Roessner U."/>
            <person name="Jung C."/>
            <person name="Murphy K."/>
            <person name="Arold S.T."/>
            <person name="Gojobori T."/>
            <person name="van der Linden C.G."/>
            <person name="van Loo E.N."/>
            <person name="Jellen E.N."/>
            <person name="Maughan P.J."/>
            <person name="Tester M."/>
        </authorList>
    </citation>
    <scope>NUCLEOTIDE SEQUENCE [LARGE SCALE GENOMIC DNA]</scope>
    <source>
        <strain evidence="5">cv. PI 614886</strain>
    </source>
</reference>
<evidence type="ECO:0000256" key="2">
    <source>
        <dbReference type="ARBA" id="ARBA00023163"/>
    </source>
</evidence>
<feature type="region of interest" description="Disordered" evidence="4">
    <location>
        <begin position="547"/>
        <end position="568"/>
    </location>
</feature>
<feature type="region of interest" description="Disordered" evidence="4">
    <location>
        <begin position="659"/>
        <end position="688"/>
    </location>
</feature>
<feature type="compositionally biased region" description="Polar residues" evidence="4">
    <location>
        <begin position="792"/>
        <end position="804"/>
    </location>
</feature>
<keyword evidence="6" id="KW-1185">Reference proteome</keyword>
<dbReference type="Gramene" id="AUR62029351-RA">
    <property type="protein sequence ID" value="AUR62029351-RA:cds"/>
    <property type="gene ID" value="AUR62029351"/>
</dbReference>
<feature type="region of interest" description="Disordered" evidence="4">
    <location>
        <begin position="197"/>
        <end position="231"/>
    </location>
</feature>
<dbReference type="GO" id="GO:0005634">
    <property type="term" value="C:nucleus"/>
    <property type="evidence" value="ECO:0007669"/>
    <property type="project" value="TreeGrafter"/>
</dbReference>
<evidence type="ECO:0000313" key="5">
    <source>
        <dbReference type="EnsemblPlants" id="AUR62029351-RA:cds"/>
    </source>
</evidence>
<evidence type="ECO:0000313" key="6">
    <source>
        <dbReference type="Proteomes" id="UP000596660"/>
    </source>
</evidence>
<dbReference type="OMA" id="LPRQWRS"/>
<evidence type="ECO:0000256" key="3">
    <source>
        <dbReference type="ARBA" id="ARBA00023242"/>
    </source>
</evidence>
<feature type="region of interest" description="Disordered" evidence="4">
    <location>
        <begin position="1049"/>
        <end position="1094"/>
    </location>
</feature>
<feature type="region of interest" description="Disordered" evidence="4">
    <location>
        <begin position="1209"/>
        <end position="1315"/>
    </location>
</feature>
<dbReference type="InterPro" id="IPR052435">
    <property type="entry name" value="YY1-Transcr_Regul"/>
</dbReference>
<feature type="compositionally biased region" description="Polar residues" evidence="4">
    <location>
        <begin position="442"/>
        <end position="453"/>
    </location>
</feature>
<protein>
    <recommendedName>
        <fullName evidence="7">Homeodomain-like superfamily protein</fullName>
    </recommendedName>
</protein>
<dbReference type="GO" id="GO:0006355">
    <property type="term" value="P:regulation of DNA-templated transcription"/>
    <property type="evidence" value="ECO:0007669"/>
    <property type="project" value="TreeGrafter"/>
</dbReference>
<dbReference type="PANTHER" id="PTHR16088">
    <property type="entry name" value="YY1 ASSOCIATED PROTEIN-RELATED"/>
    <property type="match status" value="1"/>
</dbReference>
<name>A0A803MH99_CHEQI</name>
<proteinExistence type="predicted"/>
<dbReference type="EnsemblPlants" id="AUR62029351-RA">
    <property type="protein sequence ID" value="AUR62029351-RA:cds"/>
    <property type="gene ID" value="AUR62029351"/>
</dbReference>
<evidence type="ECO:0008006" key="7">
    <source>
        <dbReference type="Google" id="ProtNLM"/>
    </source>
</evidence>
<keyword evidence="1" id="KW-0805">Transcription regulation</keyword>
<evidence type="ECO:0000256" key="1">
    <source>
        <dbReference type="ARBA" id="ARBA00023015"/>
    </source>
</evidence>
<dbReference type="PANTHER" id="PTHR16088:SF3">
    <property type="entry name" value="GON-4-LIKE PROTEIN"/>
    <property type="match status" value="1"/>
</dbReference>
<feature type="region of interest" description="Disordered" evidence="4">
    <location>
        <begin position="777"/>
        <end position="811"/>
    </location>
</feature>